<keyword evidence="4 5" id="KW-0472">Membrane</keyword>
<dbReference type="Gene3D" id="1.20.1070.10">
    <property type="entry name" value="Rhodopsin 7-helix transmembrane proteins"/>
    <property type="match status" value="1"/>
</dbReference>
<organism evidence="7 8">
    <name type="scientific">Dreissena polymorpha</name>
    <name type="common">Zebra mussel</name>
    <name type="synonym">Mytilus polymorpha</name>
    <dbReference type="NCBI Taxonomy" id="45954"/>
    <lineage>
        <taxon>Eukaryota</taxon>
        <taxon>Metazoa</taxon>
        <taxon>Spiralia</taxon>
        <taxon>Lophotrochozoa</taxon>
        <taxon>Mollusca</taxon>
        <taxon>Bivalvia</taxon>
        <taxon>Autobranchia</taxon>
        <taxon>Heteroconchia</taxon>
        <taxon>Euheterodonta</taxon>
        <taxon>Imparidentia</taxon>
        <taxon>Neoheterodontei</taxon>
        <taxon>Myida</taxon>
        <taxon>Dreissenoidea</taxon>
        <taxon>Dreissenidae</taxon>
        <taxon>Dreissena</taxon>
    </lineage>
</organism>
<evidence type="ECO:0000259" key="6">
    <source>
        <dbReference type="PROSITE" id="PS50262"/>
    </source>
</evidence>
<dbReference type="InterPro" id="IPR017452">
    <property type="entry name" value="GPCR_Rhodpsn_7TM"/>
</dbReference>
<dbReference type="CDD" id="cd14978">
    <property type="entry name" value="7tmA_FMRFamide_R-like"/>
    <property type="match status" value="1"/>
</dbReference>
<keyword evidence="3 5" id="KW-1133">Transmembrane helix</keyword>
<dbReference type="Pfam" id="PF10324">
    <property type="entry name" value="7TM_GPCR_Srw"/>
    <property type="match status" value="1"/>
</dbReference>
<feature type="transmembrane region" description="Helical" evidence="5">
    <location>
        <begin position="104"/>
        <end position="127"/>
    </location>
</feature>
<feature type="transmembrane region" description="Helical" evidence="5">
    <location>
        <begin position="147"/>
        <end position="166"/>
    </location>
</feature>
<dbReference type="PRINTS" id="PR00237">
    <property type="entry name" value="GPCRRHODOPSN"/>
</dbReference>
<sequence>MNSTAAPPSSLYKGLEAYAVAYWHIHPYLSLTICVFGVTTNVVNICVLSKPKMRNSINCILTGIAISDILTMLDYVPYAVHFYIATDINDFIHRYTYFWSIYLNFHSCLSNTTHTVSLWLAVVMSAVRYLFIRSRGRLNLSIPKTQLAICGVYVAVIMVLIPNYSLSGLEPSFVPAHNTTVYKIKSLQIYLKNSTTMNAINVWLFVLVGKFIPCVLICVLGCMLLKTIQQSVQLTESLKLTSCSRRMRAHRRTTIMLLAIMALFIISSFPVAILMLISVFVDGFFMDYYMLFADTLDILSLINNAINFVMYCSMSRQFRDSLCETLPLCKLDSGKGVYQSTATTTNVRASAVTHL</sequence>
<feature type="transmembrane region" description="Helical" evidence="5">
    <location>
        <begin position="289"/>
        <end position="312"/>
    </location>
</feature>
<reference evidence="7" key="2">
    <citation type="submission" date="2020-11" db="EMBL/GenBank/DDBJ databases">
        <authorList>
            <person name="McCartney M.A."/>
            <person name="Auch B."/>
            <person name="Kono T."/>
            <person name="Mallez S."/>
            <person name="Becker A."/>
            <person name="Gohl D.M."/>
            <person name="Silverstein K.A.T."/>
            <person name="Koren S."/>
            <person name="Bechman K.B."/>
            <person name="Herman A."/>
            <person name="Abrahante J.E."/>
            <person name="Garbe J."/>
        </authorList>
    </citation>
    <scope>NUCLEOTIDE SEQUENCE</scope>
    <source>
        <strain evidence="7">Duluth1</strain>
        <tissue evidence="7">Whole animal</tissue>
    </source>
</reference>
<dbReference type="PANTHER" id="PTHR46273">
    <property type="entry name" value="MYOSUPPRESSIN RECEPTOR 1, ISOFORM B-RELATED"/>
    <property type="match status" value="1"/>
</dbReference>
<dbReference type="GO" id="GO:0008528">
    <property type="term" value="F:G protein-coupled peptide receptor activity"/>
    <property type="evidence" value="ECO:0007669"/>
    <property type="project" value="InterPro"/>
</dbReference>
<dbReference type="GO" id="GO:0005886">
    <property type="term" value="C:plasma membrane"/>
    <property type="evidence" value="ECO:0007669"/>
    <property type="project" value="TreeGrafter"/>
</dbReference>
<evidence type="ECO:0000313" key="7">
    <source>
        <dbReference type="EMBL" id="KAH3783645.1"/>
    </source>
</evidence>
<dbReference type="EMBL" id="JAIWYP010000008">
    <property type="protein sequence ID" value="KAH3783645.1"/>
    <property type="molecule type" value="Genomic_DNA"/>
</dbReference>
<feature type="domain" description="G-protein coupled receptors family 1 profile" evidence="6">
    <location>
        <begin position="40"/>
        <end position="311"/>
    </location>
</feature>
<dbReference type="PROSITE" id="PS50262">
    <property type="entry name" value="G_PROTEIN_RECEP_F1_2"/>
    <property type="match status" value="1"/>
</dbReference>
<feature type="transmembrane region" description="Helical" evidence="5">
    <location>
        <begin position="255"/>
        <end position="277"/>
    </location>
</feature>
<name>A0A9D4ETB2_DREPO</name>
<evidence type="ECO:0000256" key="3">
    <source>
        <dbReference type="ARBA" id="ARBA00022989"/>
    </source>
</evidence>
<feature type="transmembrane region" description="Helical" evidence="5">
    <location>
        <begin position="202"/>
        <end position="225"/>
    </location>
</feature>
<protein>
    <recommendedName>
        <fullName evidence="6">G-protein coupled receptors family 1 profile domain-containing protein</fullName>
    </recommendedName>
</protein>
<dbReference type="Proteomes" id="UP000828390">
    <property type="component" value="Unassembled WGS sequence"/>
</dbReference>
<dbReference type="AlphaFoldDB" id="A0A9D4ETB2"/>
<dbReference type="InterPro" id="IPR053219">
    <property type="entry name" value="GPCR_Dmsr-1"/>
</dbReference>
<keyword evidence="8" id="KW-1185">Reference proteome</keyword>
<dbReference type="InterPro" id="IPR019427">
    <property type="entry name" value="7TM_GPCR_serpentine_rcpt_Srw"/>
</dbReference>
<evidence type="ECO:0000256" key="5">
    <source>
        <dbReference type="SAM" id="Phobius"/>
    </source>
</evidence>
<feature type="transmembrane region" description="Helical" evidence="5">
    <location>
        <begin position="28"/>
        <end position="48"/>
    </location>
</feature>
<keyword evidence="2 5" id="KW-0812">Transmembrane</keyword>
<accession>A0A9D4ETB2</accession>
<evidence type="ECO:0000256" key="4">
    <source>
        <dbReference type="ARBA" id="ARBA00023136"/>
    </source>
</evidence>
<evidence type="ECO:0000313" key="8">
    <source>
        <dbReference type="Proteomes" id="UP000828390"/>
    </source>
</evidence>
<gene>
    <name evidence="7" type="ORF">DPMN_161588</name>
</gene>
<dbReference type="SUPFAM" id="SSF81321">
    <property type="entry name" value="Family A G protein-coupled receptor-like"/>
    <property type="match status" value="1"/>
</dbReference>
<reference evidence="7" key="1">
    <citation type="journal article" date="2019" name="bioRxiv">
        <title>The Genome of the Zebra Mussel, Dreissena polymorpha: A Resource for Invasive Species Research.</title>
        <authorList>
            <person name="McCartney M.A."/>
            <person name="Auch B."/>
            <person name="Kono T."/>
            <person name="Mallez S."/>
            <person name="Zhang Y."/>
            <person name="Obille A."/>
            <person name="Becker A."/>
            <person name="Abrahante J.E."/>
            <person name="Garbe J."/>
            <person name="Badalamenti J.P."/>
            <person name="Herman A."/>
            <person name="Mangelson H."/>
            <person name="Liachko I."/>
            <person name="Sullivan S."/>
            <person name="Sone E.D."/>
            <person name="Koren S."/>
            <person name="Silverstein K.A.T."/>
            <person name="Beckman K.B."/>
            <person name="Gohl D.M."/>
        </authorList>
    </citation>
    <scope>NUCLEOTIDE SEQUENCE</scope>
    <source>
        <strain evidence="7">Duluth1</strain>
        <tissue evidence="7">Whole animal</tissue>
    </source>
</reference>
<proteinExistence type="predicted"/>
<evidence type="ECO:0000256" key="1">
    <source>
        <dbReference type="ARBA" id="ARBA00004370"/>
    </source>
</evidence>
<comment type="subcellular location">
    <subcellularLocation>
        <location evidence="1">Membrane</location>
    </subcellularLocation>
</comment>
<dbReference type="InterPro" id="IPR000276">
    <property type="entry name" value="GPCR_Rhodpsn"/>
</dbReference>
<evidence type="ECO:0000256" key="2">
    <source>
        <dbReference type="ARBA" id="ARBA00022692"/>
    </source>
</evidence>
<feature type="transmembrane region" description="Helical" evidence="5">
    <location>
        <begin position="60"/>
        <end position="84"/>
    </location>
</feature>
<comment type="caution">
    <text evidence="7">The sequence shown here is derived from an EMBL/GenBank/DDBJ whole genome shotgun (WGS) entry which is preliminary data.</text>
</comment>
<dbReference type="PANTHER" id="PTHR46273:SF11">
    <property type="entry name" value="G-PROTEIN COUPLED RECEPTORS FAMILY 1 PROFILE DOMAIN-CONTAINING PROTEIN"/>
    <property type="match status" value="1"/>
</dbReference>